<evidence type="ECO:0000256" key="2">
    <source>
        <dbReference type="SAM" id="SignalP"/>
    </source>
</evidence>
<reference evidence="3" key="1">
    <citation type="submission" date="2020-05" db="UniProtKB">
        <authorList>
            <consortium name="EnsemblMetazoa"/>
        </authorList>
    </citation>
    <scope>IDENTIFICATION</scope>
    <source>
        <strain evidence="3">SANGQUA</strain>
    </source>
</reference>
<accession>A0A182XAT2</accession>
<keyword evidence="2" id="KW-0732">Signal</keyword>
<dbReference type="AlphaFoldDB" id="A0A182XAT2"/>
<keyword evidence="1" id="KW-0472">Membrane</keyword>
<feature type="signal peptide" evidence="2">
    <location>
        <begin position="1"/>
        <end position="28"/>
    </location>
</feature>
<dbReference type="Proteomes" id="UP000076407">
    <property type="component" value="Unassembled WGS sequence"/>
</dbReference>
<feature type="transmembrane region" description="Helical" evidence="1">
    <location>
        <begin position="259"/>
        <end position="284"/>
    </location>
</feature>
<name>A0A182XAT2_ANOQN</name>
<evidence type="ECO:0000256" key="1">
    <source>
        <dbReference type="SAM" id="Phobius"/>
    </source>
</evidence>
<evidence type="ECO:0000313" key="3">
    <source>
        <dbReference type="EnsemblMetazoa" id="AQUA006926-PA"/>
    </source>
</evidence>
<evidence type="ECO:0000313" key="4">
    <source>
        <dbReference type="Proteomes" id="UP000076407"/>
    </source>
</evidence>
<keyword evidence="1" id="KW-0812">Transmembrane</keyword>
<dbReference type="EnsemblMetazoa" id="AQUA006926-RA">
    <property type="protein sequence ID" value="AQUA006926-PA"/>
    <property type="gene ID" value="AQUA006926"/>
</dbReference>
<feature type="chain" id="PRO_5008142737" evidence="2">
    <location>
        <begin position="29"/>
        <end position="294"/>
    </location>
</feature>
<sequence>MLHFWLRVPLLWYCTATFFGTLPHATDGQFIVNNGLPSGNKHSTTAAGPTVPSDSSDETTTVAAPRMACQIRTLVTPDSNASLLIPDRIYDLSTLDKKADLDLPAVLQPFKEYCCISVRVQSQPHPNATDIVEGVLELYCGLKSLIQFSFWVEQSTGCTDLFLENVRVDLERCGTVQPAVASSLYQILIKTSEKIVFQLGYDIEPMLTQSFATFSVDDRVLSSQPSIETMWKCNCTLPREAFVGLGMCILGSVNNITKLVVHISLIVSIGIGTTCTLILFVWTMRRVWKILERL</sequence>
<dbReference type="VEuPathDB" id="VectorBase:AQUA006926"/>
<protein>
    <submittedName>
        <fullName evidence="3">Uncharacterized protein</fullName>
    </submittedName>
</protein>
<organism evidence="3 4">
    <name type="scientific">Anopheles quadriannulatus</name>
    <name type="common">Mosquito</name>
    <dbReference type="NCBI Taxonomy" id="34691"/>
    <lineage>
        <taxon>Eukaryota</taxon>
        <taxon>Metazoa</taxon>
        <taxon>Ecdysozoa</taxon>
        <taxon>Arthropoda</taxon>
        <taxon>Hexapoda</taxon>
        <taxon>Insecta</taxon>
        <taxon>Pterygota</taxon>
        <taxon>Neoptera</taxon>
        <taxon>Endopterygota</taxon>
        <taxon>Diptera</taxon>
        <taxon>Nematocera</taxon>
        <taxon>Culicoidea</taxon>
        <taxon>Culicidae</taxon>
        <taxon>Anophelinae</taxon>
        <taxon>Anopheles</taxon>
    </lineage>
</organism>
<keyword evidence="1" id="KW-1133">Transmembrane helix</keyword>
<proteinExistence type="predicted"/>
<keyword evidence="4" id="KW-1185">Reference proteome</keyword>